<dbReference type="AlphaFoldDB" id="A0AAW4NRH5"/>
<proteinExistence type="inferred from homology"/>
<protein>
    <submittedName>
        <fullName evidence="12">DEAD/DEAH box helicase</fullName>
    </submittedName>
</protein>
<evidence type="ECO:0000313" key="13">
    <source>
        <dbReference type="Proteomes" id="UP001196873"/>
    </source>
</evidence>
<dbReference type="GO" id="GO:0016787">
    <property type="term" value="F:hydrolase activity"/>
    <property type="evidence" value="ECO:0007669"/>
    <property type="project" value="UniProtKB-KW"/>
</dbReference>
<dbReference type="InterPro" id="IPR011545">
    <property type="entry name" value="DEAD/DEAH_box_helicase_dom"/>
</dbReference>
<sequence>MYFDELELNNSVLDALYDMRFEKCTPVQEKCIPEILNGNDVLGVAQTGTGKTAAYLLPILSKLDDGNYPEKAINCLIMSPTRELAQQIDQAMQGFGYYLNGVSSVAVYGGNDGNRYDQELKSLQLGADVVIATPGRLISHISLGNVDLSKVSFFILDEADRMLDMGFSDDILKIAKKLPQSCQTIMFSATMPDKIEELAKTLLKNPKVIKLAVSKPAEKIKQSAYVCYETQKMGIIKDIFKSDDLKRVIIFCGSKMKVKQVAGALQRKHINCGEMHSDLDQAMRDEVMFKFKSGQFDVLVATDIVARGIDIDDISMVINYDVPHDAEDYVHRIGRTARAAREGSAITFVSDDDIYYFQLIEKFLGKQVDKTPLPEGLGEGPEYKSAGKPKRGTSAKSRRRTNREQTAHKDKKQQNRRQRNNAADSQSQNNEVVKDSHNNKERNSQRNRNQRGEKTYQPRGEKRNNEQRSNRPNEVRNATNSRNSEQQQHKKRRANVEGNYKKRNRPQTENRPNTTHKNTAHVQKKQAESGIKKFFKKIFRIK</sequence>
<dbReference type="SMART" id="SM00487">
    <property type="entry name" value="DEXDc"/>
    <property type="match status" value="1"/>
</dbReference>
<dbReference type="PROSITE" id="PS51194">
    <property type="entry name" value="HELICASE_CTER"/>
    <property type="match status" value="1"/>
</dbReference>
<dbReference type="Pfam" id="PF00271">
    <property type="entry name" value="Helicase_C"/>
    <property type="match status" value="1"/>
</dbReference>
<evidence type="ECO:0000256" key="1">
    <source>
        <dbReference type="ARBA" id="ARBA00022741"/>
    </source>
</evidence>
<dbReference type="InterPro" id="IPR044742">
    <property type="entry name" value="DEAD/DEAH_RhlB"/>
</dbReference>
<dbReference type="Pfam" id="PF00270">
    <property type="entry name" value="DEAD"/>
    <property type="match status" value="1"/>
</dbReference>
<dbReference type="PANTHER" id="PTHR47959">
    <property type="entry name" value="ATP-DEPENDENT RNA HELICASE RHLE-RELATED"/>
    <property type="match status" value="1"/>
</dbReference>
<evidence type="ECO:0000256" key="2">
    <source>
        <dbReference type="ARBA" id="ARBA00022801"/>
    </source>
</evidence>
<evidence type="ECO:0000256" key="8">
    <source>
        <dbReference type="SAM" id="MobiDB-lite"/>
    </source>
</evidence>
<feature type="domain" description="Helicase C-terminal" evidence="10">
    <location>
        <begin position="234"/>
        <end position="379"/>
    </location>
</feature>
<dbReference type="CDD" id="cd18787">
    <property type="entry name" value="SF2_C_DEAD"/>
    <property type="match status" value="1"/>
</dbReference>
<name>A0AAW4NRH5_9BACT</name>
<evidence type="ECO:0000256" key="5">
    <source>
        <dbReference type="ARBA" id="ARBA00038437"/>
    </source>
</evidence>
<dbReference type="CDD" id="cd00268">
    <property type="entry name" value="DEADc"/>
    <property type="match status" value="1"/>
</dbReference>
<feature type="compositionally biased region" description="Basic residues" evidence="8">
    <location>
        <begin position="409"/>
        <end position="419"/>
    </location>
</feature>
<reference evidence="12" key="1">
    <citation type="submission" date="2021-07" db="EMBL/GenBank/DDBJ databases">
        <title>Genomic diversity and antimicrobial resistance of Prevotella spp. isolated from chronic lung disease airways.</title>
        <authorList>
            <person name="Webb K.A."/>
            <person name="Olagoke O.S."/>
            <person name="Baird T."/>
            <person name="Neill J."/>
            <person name="Pham A."/>
            <person name="Wells T.J."/>
            <person name="Ramsay K.A."/>
            <person name="Bell S.C."/>
            <person name="Sarovich D.S."/>
            <person name="Price E.P."/>
        </authorList>
    </citation>
    <scope>NUCLEOTIDE SEQUENCE</scope>
    <source>
        <strain evidence="12">SCHI0047.S.3</strain>
    </source>
</reference>
<gene>
    <name evidence="12" type="ORF">KZY68_08095</name>
</gene>
<organism evidence="12 13">
    <name type="scientific">Segatella salivae</name>
    <dbReference type="NCBI Taxonomy" id="228604"/>
    <lineage>
        <taxon>Bacteria</taxon>
        <taxon>Pseudomonadati</taxon>
        <taxon>Bacteroidota</taxon>
        <taxon>Bacteroidia</taxon>
        <taxon>Bacteroidales</taxon>
        <taxon>Prevotellaceae</taxon>
        <taxon>Segatella</taxon>
    </lineage>
</organism>
<dbReference type="InterPro" id="IPR001650">
    <property type="entry name" value="Helicase_C-like"/>
</dbReference>
<dbReference type="InterPro" id="IPR000629">
    <property type="entry name" value="RNA-helicase_DEAD-box_CS"/>
</dbReference>
<keyword evidence="3 7" id="KW-0347">Helicase</keyword>
<evidence type="ECO:0000259" key="11">
    <source>
        <dbReference type="PROSITE" id="PS51195"/>
    </source>
</evidence>
<dbReference type="PROSITE" id="PS51195">
    <property type="entry name" value="Q_MOTIF"/>
    <property type="match status" value="1"/>
</dbReference>
<dbReference type="GO" id="GO:0005524">
    <property type="term" value="F:ATP binding"/>
    <property type="evidence" value="ECO:0007669"/>
    <property type="project" value="UniProtKB-KW"/>
</dbReference>
<dbReference type="PROSITE" id="PS51192">
    <property type="entry name" value="HELICASE_ATP_BIND_1"/>
    <property type="match status" value="1"/>
</dbReference>
<evidence type="ECO:0000256" key="7">
    <source>
        <dbReference type="RuleBase" id="RU000492"/>
    </source>
</evidence>
<keyword evidence="1 7" id="KW-0547">Nucleotide-binding</keyword>
<keyword evidence="2 7" id="KW-0378">Hydrolase</keyword>
<dbReference type="InterPro" id="IPR014001">
    <property type="entry name" value="Helicase_ATP-bd"/>
</dbReference>
<evidence type="ECO:0000259" key="10">
    <source>
        <dbReference type="PROSITE" id="PS51194"/>
    </source>
</evidence>
<feature type="compositionally biased region" description="Polar residues" evidence="8">
    <location>
        <begin position="507"/>
        <end position="517"/>
    </location>
</feature>
<dbReference type="RefSeq" id="WP_219427866.1">
    <property type="nucleotide sequence ID" value="NZ_JAHXRD010000011.1"/>
</dbReference>
<feature type="compositionally biased region" description="Basic residues" evidence="8">
    <location>
        <begin position="387"/>
        <end position="401"/>
    </location>
</feature>
<dbReference type="EMBL" id="JAHXRF010000011">
    <property type="protein sequence ID" value="MBW4865965.1"/>
    <property type="molecule type" value="Genomic_DNA"/>
</dbReference>
<feature type="domain" description="DEAD-box RNA helicase Q" evidence="11">
    <location>
        <begin position="1"/>
        <end position="29"/>
    </location>
</feature>
<evidence type="ECO:0000313" key="12">
    <source>
        <dbReference type="EMBL" id="MBW4865965.1"/>
    </source>
</evidence>
<dbReference type="GO" id="GO:0003724">
    <property type="term" value="F:RNA helicase activity"/>
    <property type="evidence" value="ECO:0007669"/>
    <property type="project" value="InterPro"/>
</dbReference>
<dbReference type="Proteomes" id="UP001196873">
    <property type="component" value="Unassembled WGS sequence"/>
</dbReference>
<dbReference type="PANTHER" id="PTHR47959:SF13">
    <property type="entry name" value="ATP-DEPENDENT RNA HELICASE RHLE"/>
    <property type="match status" value="1"/>
</dbReference>
<comment type="caution">
    <text evidence="12">The sequence shown here is derived from an EMBL/GenBank/DDBJ whole genome shotgun (WGS) entry which is preliminary data.</text>
</comment>
<feature type="domain" description="Helicase ATP-binding" evidence="9">
    <location>
        <begin position="32"/>
        <end position="209"/>
    </location>
</feature>
<accession>A0AAW4NRH5</accession>
<evidence type="ECO:0000256" key="6">
    <source>
        <dbReference type="PROSITE-ProRule" id="PRU00552"/>
    </source>
</evidence>
<dbReference type="InterPro" id="IPR050079">
    <property type="entry name" value="DEAD_box_RNA_helicase"/>
</dbReference>
<keyword evidence="4 7" id="KW-0067">ATP-binding</keyword>
<evidence type="ECO:0000259" key="9">
    <source>
        <dbReference type="PROSITE" id="PS51192"/>
    </source>
</evidence>
<dbReference type="InterPro" id="IPR014014">
    <property type="entry name" value="RNA_helicase_DEAD_Q_motif"/>
</dbReference>
<feature type="region of interest" description="Disordered" evidence="8">
    <location>
        <begin position="369"/>
        <end position="528"/>
    </location>
</feature>
<dbReference type="PROSITE" id="PS00039">
    <property type="entry name" value="DEAD_ATP_HELICASE"/>
    <property type="match status" value="1"/>
</dbReference>
<feature type="compositionally biased region" description="Basic and acidic residues" evidence="8">
    <location>
        <begin position="432"/>
        <end position="474"/>
    </location>
</feature>
<evidence type="ECO:0000256" key="3">
    <source>
        <dbReference type="ARBA" id="ARBA00022806"/>
    </source>
</evidence>
<feature type="compositionally biased region" description="Polar residues" evidence="8">
    <location>
        <begin position="475"/>
        <end position="486"/>
    </location>
</feature>
<feature type="compositionally biased region" description="Polar residues" evidence="8">
    <location>
        <begin position="420"/>
        <end position="431"/>
    </location>
</feature>
<comment type="similarity">
    <text evidence="5 7">Belongs to the DEAD box helicase family.</text>
</comment>
<dbReference type="GO" id="GO:0005829">
    <property type="term" value="C:cytosol"/>
    <property type="evidence" value="ECO:0007669"/>
    <property type="project" value="TreeGrafter"/>
</dbReference>
<dbReference type="GO" id="GO:0003676">
    <property type="term" value="F:nucleic acid binding"/>
    <property type="evidence" value="ECO:0007669"/>
    <property type="project" value="InterPro"/>
</dbReference>
<dbReference type="SMART" id="SM00490">
    <property type="entry name" value="HELICc"/>
    <property type="match status" value="1"/>
</dbReference>
<evidence type="ECO:0000256" key="4">
    <source>
        <dbReference type="ARBA" id="ARBA00022840"/>
    </source>
</evidence>
<feature type="short sequence motif" description="Q motif" evidence="6">
    <location>
        <begin position="1"/>
        <end position="29"/>
    </location>
</feature>